<evidence type="ECO:0000313" key="1">
    <source>
        <dbReference type="EMBL" id="KAJ8960350.1"/>
    </source>
</evidence>
<dbReference type="EMBL" id="JAPWTJ010003227">
    <property type="protein sequence ID" value="KAJ8960350.1"/>
    <property type="molecule type" value="Genomic_DNA"/>
</dbReference>
<gene>
    <name evidence="1" type="ORF">NQ317_009073</name>
</gene>
<reference evidence="1" key="1">
    <citation type="journal article" date="2023" name="Insect Mol. Biol.">
        <title>Genome sequencing provides insights into the evolution of gene families encoding plant cell wall-degrading enzymes in longhorned beetles.</title>
        <authorList>
            <person name="Shin N.R."/>
            <person name="Okamura Y."/>
            <person name="Kirsch R."/>
            <person name="Pauchet Y."/>
        </authorList>
    </citation>
    <scope>NUCLEOTIDE SEQUENCE</scope>
    <source>
        <strain evidence="1">MMC_N1</strain>
    </source>
</reference>
<organism evidence="1 2">
    <name type="scientific">Molorchus minor</name>
    <dbReference type="NCBI Taxonomy" id="1323400"/>
    <lineage>
        <taxon>Eukaryota</taxon>
        <taxon>Metazoa</taxon>
        <taxon>Ecdysozoa</taxon>
        <taxon>Arthropoda</taxon>
        <taxon>Hexapoda</taxon>
        <taxon>Insecta</taxon>
        <taxon>Pterygota</taxon>
        <taxon>Neoptera</taxon>
        <taxon>Endopterygota</taxon>
        <taxon>Coleoptera</taxon>
        <taxon>Polyphaga</taxon>
        <taxon>Cucujiformia</taxon>
        <taxon>Chrysomeloidea</taxon>
        <taxon>Cerambycidae</taxon>
        <taxon>Lamiinae</taxon>
        <taxon>Monochamini</taxon>
        <taxon>Molorchus</taxon>
    </lineage>
</organism>
<sequence length="218" mass="25437">MFPFLNTAAATACQKCKERKHLFYLFIMGKPRENSNLASFPFDRCCWTPGFKYTLHFILIEHIEQIILVEQPFHTYIVLIIVKLGISDLGTMNYINTPHLIAEGKMKIKTKPVLFILKRKKTIKTYLKFHKESLEDDRFVDEFYKSNEKYNPTSDIPADIESVSNALLSKVKSNKEELHKCETEEEKQPKIKQSKVEDKENFLTTINKVIPKTQNTTD</sequence>
<protein>
    <submittedName>
        <fullName evidence="1">Uncharacterized protein</fullName>
    </submittedName>
</protein>
<comment type="caution">
    <text evidence="1">The sequence shown here is derived from an EMBL/GenBank/DDBJ whole genome shotgun (WGS) entry which is preliminary data.</text>
</comment>
<name>A0ABQ9IS58_9CUCU</name>
<proteinExistence type="predicted"/>
<dbReference type="Proteomes" id="UP001162164">
    <property type="component" value="Unassembled WGS sequence"/>
</dbReference>
<evidence type="ECO:0000313" key="2">
    <source>
        <dbReference type="Proteomes" id="UP001162164"/>
    </source>
</evidence>
<accession>A0ABQ9IS58</accession>
<keyword evidence="2" id="KW-1185">Reference proteome</keyword>